<keyword evidence="1" id="KW-1133">Transmembrane helix</keyword>
<keyword evidence="1" id="KW-0472">Membrane</keyword>
<dbReference type="Proteomes" id="UP000620224">
    <property type="component" value="Unassembled WGS sequence"/>
</dbReference>
<dbReference type="AlphaFoldDB" id="A0A918IXI2"/>
<evidence type="ECO:0000313" key="3">
    <source>
        <dbReference type="Proteomes" id="UP000620224"/>
    </source>
</evidence>
<evidence type="ECO:0000313" key="2">
    <source>
        <dbReference type="EMBL" id="GGW35474.1"/>
    </source>
</evidence>
<evidence type="ECO:0000256" key="1">
    <source>
        <dbReference type="SAM" id="Phobius"/>
    </source>
</evidence>
<dbReference type="EMBL" id="BMUE01000002">
    <property type="protein sequence ID" value="GGW35474.1"/>
    <property type="molecule type" value="Genomic_DNA"/>
</dbReference>
<organism evidence="2 3">
    <name type="scientific">Streptomyces lucensis JCM 4490</name>
    <dbReference type="NCBI Taxonomy" id="1306176"/>
    <lineage>
        <taxon>Bacteria</taxon>
        <taxon>Bacillati</taxon>
        <taxon>Actinomycetota</taxon>
        <taxon>Actinomycetes</taxon>
        <taxon>Kitasatosporales</taxon>
        <taxon>Streptomycetaceae</taxon>
        <taxon>Streptomyces</taxon>
    </lineage>
</organism>
<comment type="caution">
    <text evidence="2">The sequence shown here is derived from an EMBL/GenBank/DDBJ whole genome shotgun (WGS) entry which is preliminary data.</text>
</comment>
<reference evidence="2" key="1">
    <citation type="journal article" date="2014" name="Int. J. Syst. Evol. Microbiol.">
        <title>Complete genome sequence of Corynebacterium casei LMG S-19264T (=DSM 44701T), isolated from a smear-ripened cheese.</title>
        <authorList>
            <consortium name="US DOE Joint Genome Institute (JGI-PGF)"/>
            <person name="Walter F."/>
            <person name="Albersmeier A."/>
            <person name="Kalinowski J."/>
            <person name="Ruckert C."/>
        </authorList>
    </citation>
    <scope>NUCLEOTIDE SEQUENCE</scope>
    <source>
        <strain evidence="2">JCM 4490</strain>
    </source>
</reference>
<keyword evidence="3" id="KW-1185">Reference proteome</keyword>
<sequence>MFLLRLLPPLPREISLGVVGLCAGLFLAVMGALHGYGEVTGVAGTVRIANCDHAHGGWRDLWTDGWACQGAFEADDHSVSIRSVAVDGVFDDLPDATVAARVEGPSAHTALQDTSGSWKWPALTGVVILAFTAWRVRTIRRLLAERRTSVPPSAVPA</sequence>
<feature type="transmembrane region" description="Helical" evidence="1">
    <location>
        <begin position="14"/>
        <end position="36"/>
    </location>
</feature>
<accession>A0A918IXI2</accession>
<proteinExistence type="predicted"/>
<gene>
    <name evidence="2" type="ORF">GCM10010503_08980</name>
</gene>
<keyword evidence="1" id="KW-0812">Transmembrane</keyword>
<name>A0A918IXI2_9ACTN</name>
<reference evidence="2" key="2">
    <citation type="submission" date="2020-09" db="EMBL/GenBank/DDBJ databases">
        <authorList>
            <person name="Sun Q."/>
            <person name="Ohkuma M."/>
        </authorList>
    </citation>
    <scope>NUCLEOTIDE SEQUENCE</scope>
    <source>
        <strain evidence="2">JCM 4490</strain>
    </source>
</reference>
<protein>
    <submittedName>
        <fullName evidence="2">Uncharacterized protein</fullName>
    </submittedName>
</protein>